<dbReference type="Proteomes" id="UP001189429">
    <property type="component" value="Unassembled WGS sequence"/>
</dbReference>
<comment type="caution">
    <text evidence="2">The sequence shown here is derived from an EMBL/GenBank/DDBJ whole genome shotgun (WGS) entry which is preliminary data.</text>
</comment>
<sequence>ATDTLGAAANAAPGTAATPTFDGPAAELVWPASLEPGVAWAQVAAARGGHLPAAAARAAADAAAGPGLAARPADVHDAAVPGGLEGPAAEQPRPWPGGAGAATGGDARRRVDEALLELQTERGRQQELTKQVSDLDRRLRDGLASMSEAVSRHRRGEEGANG</sequence>
<feature type="compositionally biased region" description="Basic and acidic residues" evidence="1">
    <location>
        <begin position="106"/>
        <end position="141"/>
    </location>
</feature>
<feature type="region of interest" description="Disordered" evidence="1">
    <location>
        <begin position="60"/>
        <end position="162"/>
    </location>
</feature>
<evidence type="ECO:0000256" key="1">
    <source>
        <dbReference type="SAM" id="MobiDB-lite"/>
    </source>
</evidence>
<name>A0ABN9R4C5_9DINO</name>
<accession>A0ABN9R4C5</accession>
<proteinExistence type="predicted"/>
<keyword evidence="3" id="KW-1185">Reference proteome</keyword>
<feature type="region of interest" description="Disordered" evidence="1">
    <location>
        <begin position="1"/>
        <end position="23"/>
    </location>
</feature>
<protein>
    <submittedName>
        <fullName evidence="2">Uncharacterized protein</fullName>
    </submittedName>
</protein>
<evidence type="ECO:0000313" key="3">
    <source>
        <dbReference type="Proteomes" id="UP001189429"/>
    </source>
</evidence>
<feature type="non-terminal residue" evidence="2">
    <location>
        <position position="1"/>
    </location>
</feature>
<organism evidence="2 3">
    <name type="scientific">Prorocentrum cordatum</name>
    <dbReference type="NCBI Taxonomy" id="2364126"/>
    <lineage>
        <taxon>Eukaryota</taxon>
        <taxon>Sar</taxon>
        <taxon>Alveolata</taxon>
        <taxon>Dinophyceae</taxon>
        <taxon>Prorocentrales</taxon>
        <taxon>Prorocentraceae</taxon>
        <taxon>Prorocentrum</taxon>
    </lineage>
</organism>
<reference evidence="2" key="1">
    <citation type="submission" date="2023-10" db="EMBL/GenBank/DDBJ databases">
        <authorList>
            <person name="Chen Y."/>
            <person name="Shah S."/>
            <person name="Dougan E. K."/>
            <person name="Thang M."/>
            <person name="Chan C."/>
        </authorList>
    </citation>
    <scope>NUCLEOTIDE SEQUENCE [LARGE SCALE GENOMIC DNA]</scope>
</reference>
<feature type="compositionally biased region" description="Low complexity" evidence="1">
    <location>
        <begin position="60"/>
        <end position="72"/>
    </location>
</feature>
<evidence type="ECO:0000313" key="2">
    <source>
        <dbReference type="EMBL" id="CAK0812624.1"/>
    </source>
</evidence>
<feature type="non-terminal residue" evidence="2">
    <location>
        <position position="162"/>
    </location>
</feature>
<gene>
    <name evidence="2" type="ORF">PCOR1329_LOCUS16874</name>
</gene>
<dbReference type="EMBL" id="CAUYUJ010005194">
    <property type="protein sequence ID" value="CAK0812624.1"/>
    <property type="molecule type" value="Genomic_DNA"/>
</dbReference>